<organism evidence="1">
    <name type="scientific">Arundo donax</name>
    <name type="common">Giant reed</name>
    <name type="synonym">Donax arundinaceus</name>
    <dbReference type="NCBI Taxonomy" id="35708"/>
    <lineage>
        <taxon>Eukaryota</taxon>
        <taxon>Viridiplantae</taxon>
        <taxon>Streptophyta</taxon>
        <taxon>Embryophyta</taxon>
        <taxon>Tracheophyta</taxon>
        <taxon>Spermatophyta</taxon>
        <taxon>Magnoliopsida</taxon>
        <taxon>Liliopsida</taxon>
        <taxon>Poales</taxon>
        <taxon>Poaceae</taxon>
        <taxon>PACMAD clade</taxon>
        <taxon>Arundinoideae</taxon>
        <taxon>Arundineae</taxon>
        <taxon>Arundo</taxon>
    </lineage>
</organism>
<dbReference type="AlphaFoldDB" id="A0A0A9ASJ4"/>
<name>A0A0A9ASJ4_ARUDO</name>
<proteinExistence type="predicted"/>
<accession>A0A0A9ASJ4</accession>
<sequence>MGRKVLSPNILSYEPFREASLFTCYVIKAAVCYLPRVVYIHHHKTVEWIPEVLDTISYTLICCG</sequence>
<reference evidence="1" key="2">
    <citation type="journal article" date="2015" name="Data Brief">
        <title>Shoot transcriptome of the giant reed, Arundo donax.</title>
        <authorList>
            <person name="Barrero R.A."/>
            <person name="Guerrero F.D."/>
            <person name="Moolhuijzen P."/>
            <person name="Goolsby J.A."/>
            <person name="Tidwell J."/>
            <person name="Bellgard S.E."/>
            <person name="Bellgard M.I."/>
        </authorList>
    </citation>
    <scope>NUCLEOTIDE SEQUENCE</scope>
    <source>
        <tissue evidence="1">Shoot tissue taken approximately 20 cm above the soil surface</tissue>
    </source>
</reference>
<dbReference type="EMBL" id="GBRH01243191">
    <property type="protein sequence ID" value="JAD54704.1"/>
    <property type="molecule type" value="Transcribed_RNA"/>
</dbReference>
<reference evidence="1" key="1">
    <citation type="submission" date="2014-09" db="EMBL/GenBank/DDBJ databases">
        <authorList>
            <person name="Magalhaes I.L.F."/>
            <person name="Oliveira U."/>
            <person name="Santos F.R."/>
            <person name="Vidigal T.H.D.A."/>
            <person name="Brescovit A.D."/>
            <person name="Santos A.J."/>
        </authorList>
    </citation>
    <scope>NUCLEOTIDE SEQUENCE</scope>
    <source>
        <tissue evidence="1">Shoot tissue taken approximately 20 cm above the soil surface</tissue>
    </source>
</reference>
<protein>
    <submittedName>
        <fullName evidence="1">Uncharacterized protein</fullName>
    </submittedName>
</protein>
<evidence type="ECO:0000313" key="1">
    <source>
        <dbReference type="EMBL" id="JAD54704.1"/>
    </source>
</evidence>